<keyword evidence="3" id="KW-1185">Reference proteome</keyword>
<accession>A0A176WR26</accession>
<dbReference type="EMBL" id="LVLJ01000293">
    <property type="protein sequence ID" value="OAE34983.1"/>
    <property type="molecule type" value="Genomic_DNA"/>
</dbReference>
<name>A0A176WR26_MARPO</name>
<sequence length="230" mass="25200">MAVSAVASSSLCLSPPSFDGLRVLQQTAASVKAAPSLTKRSNKRSLIVAEGVDSTATSTTTPPAASSSKSSDVTIEYQRQRAKELQDYFADKKYEEETFKGRIFGWTRKNEITNGRSVCPKRVDYGVHTIPFVRKLLHPIFSCRGCENVTLNVLGHLDFQGSPERAIKLLSILRPRFRALHTRQPKTFIVALNLTKARVLGKEIELSSTENVVESALKFVSATGKPSASS</sequence>
<protein>
    <submittedName>
        <fullName evidence="2">Uncharacterized protein</fullName>
    </submittedName>
</protein>
<feature type="region of interest" description="Disordered" evidence="1">
    <location>
        <begin position="53"/>
        <end position="73"/>
    </location>
</feature>
<comment type="caution">
    <text evidence="2">The sequence shown here is derived from an EMBL/GenBank/DDBJ whole genome shotgun (WGS) entry which is preliminary data.</text>
</comment>
<evidence type="ECO:0000256" key="1">
    <source>
        <dbReference type="SAM" id="MobiDB-lite"/>
    </source>
</evidence>
<reference evidence="2" key="1">
    <citation type="submission" date="2016-03" db="EMBL/GenBank/DDBJ databases">
        <title>Mechanisms controlling the formation of the plant cell surface in tip-growing cells are functionally conserved among land plants.</title>
        <authorList>
            <person name="Honkanen S."/>
            <person name="Jones V.A."/>
            <person name="Morieri G."/>
            <person name="Champion C."/>
            <person name="Hetherington A.J."/>
            <person name="Kelly S."/>
            <person name="Saint-Marcoux D."/>
            <person name="Proust H."/>
            <person name="Prescott H."/>
            <person name="Dolan L."/>
        </authorList>
    </citation>
    <scope>NUCLEOTIDE SEQUENCE [LARGE SCALE GENOMIC DNA]</scope>
    <source>
        <tissue evidence="2">Whole gametophyte</tissue>
    </source>
</reference>
<dbReference type="Proteomes" id="UP000077202">
    <property type="component" value="Unassembled WGS sequence"/>
</dbReference>
<evidence type="ECO:0000313" key="2">
    <source>
        <dbReference type="EMBL" id="OAE34983.1"/>
    </source>
</evidence>
<gene>
    <name evidence="2" type="ORF">AXG93_1864s1100</name>
</gene>
<feature type="compositionally biased region" description="Low complexity" evidence="1">
    <location>
        <begin position="54"/>
        <end position="71"/>
    </location>
</feature>
<evidence type="ECO:0000313" key="3">
    <source>
        <dbReference type="Proteomes" id="UP000077202"/>
    </source>
</evidence>
<dbReference type="AlphaFoldDB" id="A0A176WR26"/>
<proteinExistence type="predicted"/>
<organism evidence="2 3">
    <name type="scientific">Marchantia polymorpha subsp. ruderalis</name>
    <dbReference type="NCBI Taxonomy" id="1480154"/>
    <lineage>
        <taxon>Eukaryota</taxon>
        <taxon>Viridiplantae</taxon>
        <taxon>Streptophyta</taxon>
        <taxon>Embryophyta</taxon>
        <taxon>Marchantiophyta</taxon>
        <taxon>Marchantiopsida</taxon>
        <taxon>Marchantiidae</taxon>
        <taxon>Marchantiales</taxon>
        <taxon>Marchantiaceae</taxon>
        <taxon>Marchantia</taxon>
    </lineage>
</organism>